<keyword evidence="4" id="KW-1185">Reference proteome</keyword>
<dbReference type="PANTHER" id="PTHR44154:SF1">
    <property type="entry name" value="QUINONE OXIDOREDUCTASE"/>
    <property type="match status" value="1"/>
</dbReference>
<dbReference type="InterPro" id="IPR020843">
    <property type="entry name" value="ER"/>
</dbReference>
<sequence>MYGIQVSEFGSEDVLVHTELVVPQPGTGQVRVRMRAAGVNPADTYVRSGTYEFFRPELPYTPGFDGAGVVDQVGAGVDTVKPGDRVFVAAQGTPGCTGTYAELAVVDAIAVHPLPAGLSFAQGAAVGIPCVTAWRALFQRARLQPGETVFIHGASGGVGLHATQLAHAAGAVVIGSASTPAGADLVRAAGAAHVLDHGSAGHLDELTRITDGRGPSVIIEMAAHLNLEKDLTVLATAGRVVIVGSRGSLDFTPRLAMVKEAAILGLALWNATPAEKADALAGVAAHLRDGALAPIVVDTLPLREAAAAHRRVLEQGTRGKLVLIPE</sequence>
<dbReference type="Gene3D" id="3.90.180.10">
    <property type="entry name" value="Medium-chain alcohol dehydrogenases, catalytic domain"/>
    <property type="match status" value="1"/>
</dbReference>
<dbReference type="PANTHER" id="PTHR44154">
    <property type="entry name" value="QUINONE OXIDOREDUCTASE"/>
    <property type="match status" value="1"/>
</dbReference>
<evidence type="ECO:0000259" key="2">
    <source>
        <dbReference type="SMART" id="SM00829"/>
    </source>
</evidence>
<dbReference type="SMART" id="SM00829">
    <property type="entry name" value="PKS_ER"/>
    <property type="match status" value="1"/>
</dbReference>
<dbReference type="RefSeq" id="WP_317773035.1">
    <property type="nucleotide sequence ID" value="NZ_JAWMAJ010000077.1"/>
</dbReference>
<dbReference type="SUPFAM" id="SSF51735">
    <property type="entry name" value="NAD(P)-binding Rossmann-fold domains"/>
    <property type="match status" value="1"/>
</dbReference>
<protein>
    <submittedName>
        <fullName evidence="3">NADPH:quinone reductase</fullName>
    </submittedName>
</protein>
<dbReference type="InterPro" id="IPR013149">
    <property type="entry name" value="ADH-like_C"/>
</dbReference>
<feature type="domain" description="Enoyl reductase (ER)" evidence="2">
    <location>
        <begin position="10"/>
        <end position="323"/>
    </location>
</feature>
<dbReference type="SUPFAM" id="SSF50129">
    <property type="entry name" value="GroES-like"/>
    <property type="match status" value="1"/>
</dbReference>
<accession>A0ABU4FE55</accession>
<dbReference type="InterPro" id="IPR051603">
    <property type="entry name" value="Zinc-ADH_QOR/CCCR"/>
</dbReference>
<keyword evidence="1" id="KW-0521">NADP</keyword>
<proteinExistence type="predicted"/>
<dbReference type="CDD" id="cd08253">
    <property type="entry name" value="zeta_crystallin"/>
    <property type="match status" value="1"/>
</dbReference>
<name>A0ABU4FE55_9ACTN</name>
<organism evidence="3 4">
    <name type="scientific">Streptomyces prunicolor</name>
    <dbReference type="NCBI Taxonomy" id="67348"/>
    <lineage>
        <taxon>Bacteria</taxon>
        <taxon>Bacillati</taxon>
        <taxon>Actinomycetota</taxon>
        <taxon>Actinomycetes</taxon>
        <taxon>Kitasatosporales</taxon>
        <taxon>Streptomycetaceae</taxon>
        <taxon>Streptomyces</taxon>
    </lineage>
</organism>
<evidence type="ECO:0000313" key="3">
    <source>
        <dbReference type="EMBL" id="MDV7218866.1"/>
    </source>
</evidence>
<dbReference type="InterPro" id="IPR011032">
    <property type="entry name" value="GroES-like_sf"/>
</dbReference>
<evidence type="ECO:0000256" key="1">
    <source>
        <dbReference type="ARBA" id="ARBA00022857"/>
    </source>
</evidence>
<dbReference type="Pfam" id="PF00107">
    <property type="entry name" value="ADH_zinc_N"/>
    <property type="match status" value="1"/>
</dbReference>
<dbReference type="EMBL" id="JAWMAJ010000077">
    <property type="protein sequence ID" value="MDV7218866.1"/>
    <property type="molecule type" value="Genomic_DNA"/>
</dbReference>
<dbReference type="Pfam" id="PF08240">
    <property type="entry name" value="ADH_N"/>
    <property type="match status" value="1"/>
</dbReference>
<dbReference type="Proteomes" id="UP001187346">
    <property type="component" value="Unassembled WGS sequence"/>
</dbReference>
<reference evidence="3 4" key="1">
    <citation type="submission" date="2023-10" db="EMBL/GenBank/DDBJ databases">
        <title>Characterization of rhizosphere-enriched actinobacteria from wheat plants lab-grown on chernevaya soil.</title>
        <authorList>
            <person name="Tikhonova E.N."/>
            <person name="Konopkin A."/>
            <person name="Kravchenko I.K."/>
        </authorList>
    </citation>
    <scope>NUCLEOTIDE SEQUENCE [LARGE SCALE GENOMIC DNA]</scope>
    <source>
        <strain evidence="3 4">RR29</strain>
    </source>
</reference>
<dbReference type="Gene3D" id="3.40.50.720">
    <property type="entry name" value="NAD(P)-binding Rossmann-like Domain"/>
    <property type="match status" value="1"/>
</dbReference>
<dbReference type="InterPro" id="IPR036291">
    <property type="entry name" value="NAD(P)-bd_dom_sf"/>
</dbReference>
<dbReference type="InterPro" id="IPR013154">
    <property type="entry name" value="ADH-like_N"/>
</dbReference>
<gene>
    <name evidence="3" type="ORF">R5A26_23225</name>
</gene>
<evidence type="ECO:0000313" key="4">
    <source>
        <dbReference type="Proteomes" id="UP001187346"/>
    </source>
</evidence>
<comment type="caution">
    <text evidence="3">The sequence shown here is derived from an EMBL/GenBank/DDBJ whole genome shotgun (WGS) entry which is preliminary data.</text>
</comment>